<keyword evidence="3" id="KW-1185">Reference proteome</keyword>
<feature type="domain" description="AB hydrolase-1" evidence="1">
    <location>
        <begin position="9"/>
        <end position="241"/>
    </location>
</feature>
<dbReference type="Gene3D" id="3.40.50.1820">
    <property type="entry name" value="alpha/beta hydrolase"/>
    <property type="match status" value="1"/>
</dbReference>
<evidence type="ECO:0000313" key="3">
    <source>
        <dbReference type="Proteomes" id="UP000803844"/>
    </source>
</evidence>
<evidence type="ECO:0000313" key="2">
    <source>
        <dbReference type="EMBL" id="KAF3761066.1"/>
    </source>
</evidence>
<dbReference type="InterPro" id="IPR000073">
    <property type="entry name" value="AB_hydrolase_1"/>
</dbReference>
<dbReference type="Proteomes" id="UP000803844">
    <property type="component" value="Unassembled WGS sequence"/>
</dbReference>
<organism evidence="2 3">
    <name type="scientific">Cryphonectria parasitica (strain ATCC 38755 / EP155)</name>
    <dbReference type="NCBI Taxonomy" id="660469"/>
    <lineage>
        <taxon>Eukaryota</taxon>
        <taxon>Fungi</taxon>
        <taxon>Dikarya</taxon>
        <taxon>Ascomycota</taxon>
        <taxon>Pezizomycotina</taxon>
        <taxon>Sordariomycetes</taxon>
        <taxon>Sordariomycetidae</taxon>
        <taxon>Diaporthales</taxon>
        <taxon>Cryphonectriaceae</taxon>
        <taxon>Cryphonectria-Endothia species complex</taxon>
        <taxon>Cryphonectria</taxon>
    </lineage>
</organism>
<dbReference type="AlphaFoldDB" id="A0A9P4XUI5"/>
<protein>
    <submittedName>
        <fullName evidence="2">Alpha/beta-hydrolase</fullName>
    </submittedName>
</protein>
<dbReference type="EMBL" id="MU032352">
    <property type="protein sequence ID" value="KAF3761066.1"/>
    <property type="molecule type" value="Genomic_DNA"/>
</dbReference>
<gene>
    <name evidence="2" type="ORF">M406DRAFT_268342</name>
</gene>
<comment type="caution">
    <text evidence="2">The sequence shown here is derived from an EMBL/GenBank/DDBJ whole genome shotgun (WGS) entry which is preliminary data.</text>
</comment>
<dbReference type="SUPFAM" id="SSF53474">
    <property type="entry name" value="alpha/beta-Hydrolases"/>
    <property type="match status" value="1"/>
</dbReference>
<dbReference type="RefSeq" id="XP_040772045.1">
    <property type="nucleotide sequence ID" value="XM_040917929.1"/>
</dbReference>
<dbReference type="InterPro" id="IPR052897">
    <property type="entry name" value="Sec-Metab_Biosynth_Hydrolase"/>
</dbReference>
<sequence>MSPPAHPTILLIQGSFQRPDVYSPFVKLLESRGFGVVQPELPSLTGQDQPDFPQKTLADDSAVIEAALQRLVQDEAKKVVVVMHSYGGLVGAEAVPEELTLSSREHRGLLAGGVAHFIYVAAFVMPPGQSIGAAMRDSPNHTIEDGRIRMLDPRALIYNDLPPEEAASLVDRMTVQSAGVLDTVLTRCAYSYVPSTYVVCTADPALPPPVQERFAQAAGSEVKNIAAGHSPMLSKPEQLANIIVEISEGV</sequence>
<reference evidence="2" key="1">
    <citation type="journal article" date="2020" name="Phytopathology">
        <title>Genome sequence of the chestnut blight fungus Cryphonectria parasitica EP155: A fundamental resource for an archetypical invasive plant pathogen.</title>
        <authorList>
            <person name="Crouch J.A."/>
            <person name="Dawe A."/>
            <person name="Aerts A."/>
            <person name="Barry K."/>
            <person name="Churchill A.C.L."/>
            <person name="Grimwood J."/>
            <person name="Hillman B."/>
            <person name="Milgroom M.G."/>
            <person name="Pangilinan J."/>
            <person name="Smith M."/>
            <person name="Salamov A."/>
            <person name="Schmutz J."/>
            <person name="Yadav J."/>
            <person name="Grigoriev I.V."/>
            <person name="Nuss D."/>
        </authorList>
    </citation>
    <scope>NUCLEOTIDE SEQUENCE</scope>
    <source>
        <strain evidence="2">EP155</strain>
    </source>
</reference>
<dbReference type="PANTHER" id="PTHR37017:SF11">
    <property type="entry name" value="ESTERASE_LIPASE_THIOESTERASE DOMAIN-CONTAINING PROTEIN"/>
    <property type="match status" value="1"/>
</dbReference>
<dbReference type="GeneID" id="63835058"/>
<dbReference type="PANTHER" id="PTHR37017">
    <property type="entry name" value="AB HYDROLASE-1 DOMAIN-CONTAINING PROTEIN-RELATED"/>
    <property type="match status" value="1"/>
</dbReference>
<dbReference type="Pfam" id="PF12697">
    <property type="entry name" value="Abhydrolase_6"/>
    <property type="match status" value="1"/>
</dbReference>
<accession>A0A9P4XUI5</accession>
<proteinExistence type="predicted"/>
<dbReference type="InterPro" id="IPR029058">
    <property type="entry name" value="AB_hydrolase_fold"/>
</dbReference>
<name>A0A9P4XUI5_CRYP1</name>
<evidence type="ECO:0000259" key="1">
    <source>
        <dbReference type="Pfam" id="PF12697"/>
    </source>
</evidence>
<dbReference type="OrthoDB" id="408373at2759"/>